<name>A0A317CB30_9GAMM</name>
<proteinExistence type="inferred from homology"/>
<keyword evidence="8" id="KW-1185">Reference proteome</keyword>
<dbReference type="NCBIfam" id="NF008284">
    <property type="entry name" value="PRK11062.1"/>
    <property type="match status" value="1"/>
</dbReference>
<keyword evidence="5" id="KW-0804">Transcription</keyword>
<organism evidence="7 8">
    <name type="scientific">Leucothrix pacifica</name>
    <dbReference type="NCBI Taxonomy" id="1247513"/>
    <lineage>
        <taxon>Bacteria</taxon>
        <taxon>Pseudomonadati</taxon>
        <taxon>Pseudomonadota</taxon>
        <taxon>Gammaproteobacteria</taxon>
        <taxon>Thiotrichales</taxon>
        <taxon>Thiotrichaceae</taxon>
        <taxon>Leucothrix</taxon>
    </lineage>
</organism>
<comment type="caution">
    <text evidence="7">The sequence shown here is derived from an EMBL/GenBank/DDBJ whole genome shotgun (WGS) entry which is preliminary data.</text>
</comment>
<reference evidence="7 8" key="1">
    <citation type="submission" date="2018-05" db="EMBL/GenBank/DDBJ databases">
        <title>Leucothrix arctica sp. nov., isolated from Arctic seawater.</title>
        <authorList>
            <person name="Choi A."/>
            <person name="Baek K."/>
        </authorList>
    </citation>
    <scope>NUCLEOTIDE SEQUENCE [LARGE SCALE GENOMIC DNA]</scope>
    <source>
        <strain evidence="7 8">JCM 18388</strain>
    </source>
</reference>
<dbReference type="InterPro" id="IPR000847">
    <property type="entry name" value="LysR_HTH_N"/>
</dbReference>
<evidence type="ECO:0000313" key="7">
    <source>
        <dbReference type="EMBL" id="PWQ95567.1"/>
    </source>
</evidence>
<keyword evidence="3" id="KW-0238">DNA-binding</keyword>
<feature type="domain" description="HTH lysR-type" evidence="6">
    <location>
        <begin position="14"/>
        <end position="71"/>
    </location>
</feature>
<dbReference type="InterPro" id="IPR036390">
    <property type="entry name" value="WH_DNA-bd_sf"/>
</dbReference>
<evidence type="ECO:0000313" key="8">
    <source>
        <dbReference type="Proteomes" id="UP000245539"/>
    </source>
</evidence>
<dbReference type="EMBL" id="QGKM01000043">
    <property type="protein sequence ID" value="PWQ95567.1"/>
    <property type="molecule type" value="Genomic_DNA"/>
</dbReference>
<dbReference type="SUPFAM" id="SSF53850">
    <property type="entry name" value="Periplasmic binding protein-like II"/>
    <property type="match status" value="1"/>
</dbReference>
<keyword evidence="2" id="KW-0805">Transcription regulation</keyword>
<evidence type="ECO:0000256" key="2">
    <source>
        <dbReference type="ARBA" id="ARBA00023015"/>
    </source>
</evidence>
<dbReference type="SUPFAM" id="SSF46785">
    <property type="entry name" value="Winged helix' DNA-binding domain"/>
    <property type="match status" value="1"/>
</dbReference>
<evidence type="ECO:0000256" key="4">
    <source>
        <dbReference type="ARBA" id="ARBA00023159"/>
    </source>
</evidence>
<dbReference type="Gene3D" id="1.10.10.10">
    <property type="entry name" value="Winged helix-like DNA-binding domain superfamily/Winged helix DNA-binding domain"/>
    <property type="match status" value="1"/>
</dbReference>
<keyword evidence="4" id="KW-0010">Activator</keyword>
<dbReference type="OrthoDB" id="464481at2"/>
<sequence length="310" mass="34592">MLNPAHVRHVMKQLNFHHLQYFYAVAKEGSVTRAAELMNVTPQTVSGQITTFEEYIGAPLFKREGKRLEPNSLGQITLRYADDIFNLGNELSRTLATQDVGQVANFNVGIVEAIPKMMVYEVLNDCFDLENRFLLECHEGDFSSLLADLSINKLDMIISDQPLPVGVSVRAINQYLGQSGVTFFVASEQCEHYQKDFPHSLHKSPFLMPSRKSAQFQNLISWFAQVKVAPTVVAEVDDSALLKIFGQTGRGIFCVATAVEQDVMSQFDVAVIGRVDSISDRYYAILPERKFKHPAVDSVLGAADKLLNIS</sequence>
<accession>A0A317CB30</accession>
<dbReference type="Pfam" id="PF00126">
    <property type="entry name" value="HTH_1"/>
    <property type="match status" value="1"/>
</dbReference>
<dbReference type="AlphaFoldDB" id="A0A317CB30"/>
<protein>
    <submittedName>
        <fullName evidence="7">Transcriptional activator NhaR</fullName>
    </submittedName>
</protein>
<comment type="similarity">
    <text evidence="1">Belongs to the LysR transcriptional regulatory family.</text>
</comment>
<evidence type="ECO:0000256" key="1">
    <source>
        <dbReference type="ARBA" id="ARBA00009437"/>
    </source>
</evidence>
<dbReference type="InterPro" id="IPR005119">
    <property type="entry name" value="LysR_subst-bd"/>
</dbReference>
<evidence type="ECO:0000256" key="3">
    <source>
        <dbReference type="ARBA" id="ARBA00023125"/>
    </source>
</evidence>
<dbReference type="InterPro" id="IPR036388">
    <property type="entry name" value="WH-like_DNA-bd_sf"/>
</dbReference>
<evidence type="ECO:0000259" key="6">
    <source>
        <dbReference type="PROSITE" id="PS50931"/>
    </source>
</evidence>
<dbReference type="GO" id="GO:0003700">
    <property type="term" value="F:DNA-binding transcription factor activity"/>
    <property type="evidence" value="ECO:0007669"/>
    <property type="project" value="InterPro"/>
</dbReference>
<gene>
    <name evidence="7" type="ORF">DKW60_14200</name>
</gene>
<dbReference type="Proteomes" id="UP000245539">
    <property type="component" value="Unassembled WGS sequence"/>
</dbReference>
<dbReference type="Pfam" id="PF03466">
    <property type="entry name" value="LysR_substrate"/>
    <property type="match status" value="1"/>
</dbReference>
<dbReference type="PANTHER" id="PTHR30293">
    <property type="entry name" value="TRANSCRIPTIONAL REGULATORY PROTEIN NAC-RELATED"/>
    <property type="match status" value="1"/>
</dbReference>
<evidence type="ECO:0000256" key="5">
    <source>
        <dbReference type="ARBA" id="ARBA00023163"/>
    </source>
</evidence>
<dbReference type="PANTHER" id="PTHR30293:SF2">
    <property type="entry name" value="TRANSCRIPTIONAL ACTIVATOR PROTEIN NHAR"/>
    <property type="match status" value="1"/>
</dbReference>
<dbReference type="PROSITE" id="PS50931">
    <property type="entry name" value="HTH_LYSR"/>
    <property type="match status" value="1"/>
</dbReference>
<dbReference type="GO" id="GO:0003677">
    <property type="term" value="F:DNA binding"/>
    <property type="evidence" value="ECO:0007669"/>
    <property type="project" value="UniProtKB-KW"/>
</dbReference>
<dbReference type="GO" id="GO:2000142">
    <property type="term" value="P:regulation of DNA-templated transcription initiation"/>
    <property type="evidence" value="ECO:0007669"/>
    <property type="project" value="TreeGrafter"/>
</dbReference>